<keyword evidence="2" id="KW-0802">TPR repeat</keyword>
<dbReference type="Pfam" id="PF13432">
    <property type="entry name" value="TPR_16"/>
    <property type="match status" value="3"/>
</dbReference>
<evidence type="ECO:0000313" key="6">
    <source>
        <dbReference type="Proteomes" id="UP000516057"/>
    </source>
</evidence>
<feature type="signal peptide" evidence="4">
    <location>
        <begin position="1"/>
        <end position="31"/>
    </location>
</feature>
<keyword evidence="6" id="KW-1185">Reference proteome</keyword>
<dbReference type="KEGG" id="amon:H9L24_20340"/>
<evidence type="ECO:0000256" key="2">
    <source>
        <dbReference type="ARBA" id="ARBA00022803"/>
    </source>
</evidence>
<feature type="chain" id="PRO_5029005558" evidence="4">
    <location>
        <begin position="32"/>
        <end position="594"/>
    </location>
</feature>
<reference evidence="5 6" key="1">
    <citation type="submission" date="2020-08" db="EMBL/GenBank/DDBJ databases">
        <title>Genome sequence of Acidovorax monticola KACC 19171T.</title>
        <authorList>
            <person name="Hyun D.-W."/>
            <person name="Bae J.-W."/>
        </authorList>
    </citation>
    <scope>NUCLEOTIDE SEQUENCE [LARGE SCALE GENOMIC DNA]</scope>
    <source>
        <strain evidence="5 6">KACC 19171</strain>
    </source>
</reference>
<dbReference type="SMART" id="SM00028">
    <property type="entry name" value="TPR"/>
    <property type="match status" value="5"/>
</dbReference>
<evidence type="ECO:0000256" key="4">
    <source>
        <dbReference type="SAM" id="SignalP"/>
    </source>
</evidence>
<dbReference type="InterPro" id="IPR019734">
    <property type="entry name" value="TPR_rpt"/>
</dbReference>
<name>A0A7H0HF52_9BURK</name>
<dbReference type="Proteomes" id="UP000516057">
    <property type="component" value="Chromosome"/>
</dbReference>
<protein>
    <submittedName>
        <fullName evidence="5">Tetratricopeptide repeat protein</fullName>
    </submittedName>
</protein>
<sequence length="594" mass="65039">MDYYGSMVHILRFRTLACVLALIAGSTTAWAQSPNPEPATDSAEAEEDPQTSEALNAELFYEVFLGELTNSAGDPGTGYALMLEAARRSNSSALYRRAADIALQARSGESALVAVRAWKSAQPQSREANRYLLQILVALNRIGETPDLLRQELAQTPARAKAASLQAIPALYGRASDKALAASVVEQALADELAHPALGPTARVTVGRMQLAAGDKKGALAAAQKAQALDAANDGAAMLALELAEEGMPEAQALITRYFAGQPAPELRMAYARSLLGQQRYPEASTQLDTLTREKPDLPEAWLVQATLQTQDNRLDAAEVSLDRFMALVEKQGGGEARKSGLTQAYLLHAQIAEKRQKYDEAERWLARIDNAEDLFGAQVRRASLLARQGRLAHARALIRSLPAKTPEDERMKLSAEVQLLRDAQQYKEAYALQAQVVAMEPDNNDLVYDQAMLAEKAGNPEAMEQLLRKIIARQPDYHHAYNALGYALADRGVHLAEAKRLIEKAMAHAPGDPFITDSLGWVEFRLGNRAEALRLLESAFEKRPDPEIAAHLGEVLWSMQQRDSALAIWRQGLRMSADNDILLNTLKRLGVQP</sequence>
<accession>A0A7H0HF52</accession>
<gene>
    <name evidence="5" type="ORF">H9L24_20340</name>
</gene>
<dbReference type="EMBL" id="CP060790">
    <property type="protein sequence ID" value="QNP59168.1"/>
    <property type="molecule type" value="Genomic_DNA"/>
</dbReference>
<dbReference type="InterPro" id="IPR052346">
    <property type="entry name" value="O-mannosyl-transferase_TMTC"/>
</dbReference>
<dbReference type="PANTHER" id="PTHR44227:SF3">
    <property type="entry name" value="PROTEIN O-MANNOSYL-TRANSFERASE TMTC4"/>
    <property type="match status" value="1"/>
</dbReference>
<dbReference type="Gene3D" id="1.25.40.10">
    <property type="entry name" value="Tetratricopeptide repeat domain"/>
    <property type="match status" value="2"/>
</dbReference>
<keyword evidence="1" id="KW-0677">Repeat</keyword>
<organism evidence="5 6">
    <name type="scientific">Paenacidovorax monticola</name>
    <dbReference type="NCBI Taxonomy" id="1926868"/>
    <lineage>
        <taxon>Bacteria</taxon>
        <taxon>Pseudomonadati</taxon>
        <taxon>Pseudomonadota</taxon>
        <taxon>Betaproteobacteria</taxon>
        <taxon>Burkholderiales</taxon>
        <taxon>Comamonadaceae</taxon>
        <taxon>Paenacidovorax</taxon>
    </lineage>
</organism>
<dbReference type="PANTHER" id="PTHR44227">
    <property type="match status" value="1"/>
</dbReference>
<dbReference type="InterPro" id="IPR011990">
    <property type="entry name" value="TPR-like_helical_dom_sf"/>
</dbReference>
<evidence type="ECO:0000313" key="5">
    <source>
        <dbReference type="EMBL" id="QNP59168.1"/>
    </source>
</evidence>
<evidence type="ECO:0000256" key="1">
    <source>
        <dbReference type="ARBA" id="ARBA00022737"/>
    </source>
</evidence>
<feature type="region of interest" description="Disordered" evidence="3">
    <location>
        <begin position="30"/>
        <end position="51"/>
    </location>
</feature>
<proteinExistence type="predicted"/>
<keyword evidence="4" id="KW-0732">Signal</keyword>
<evidence type="ECO:0000256" key="3">
    <source>
        <dbReference type="SAM" id="MobiDB-lite"/>
    </source>
</evidence>
<dbReference type="SUPFAM" id="SSF48452">
    <property type="entry name" value="TPR-like"/>
    <property type="match status" value="2"/>
</dbReference>
<dbReference type="RefSeq" id="WP_187736153.1">
    <property type="nucleotide sequence ID" value="NZ_CP060790.1"/>
</dbReference>
<dbReference type="AlphaFoldDB" id="A0A7H0HF52"/>